<dbReference type="Pfam" id="PF14331">
    <property type="entry name" value="IcmF-related_N"/>
    <property type="match status" value="1"/>
</dbReference>
<protein>
    <recommendedName>
        <fullName evidence="1">Type VI secretion system component TssM1 N-terminal domain-containing protein</fullName>
    </recommendedName>
</protein>
<reference evidence="2 3" key="1">
    <citation type="submission" date="2018-01" db="EMBL/GenBank/DDBJ databases">
        <authorList>
            <person name="Paulsen S."/>
            <person name="Gram L.K."/>
        </authorList>
    </citation>
    <scope>NUCLEOTIDE SEQUENCE [LARGE SCALE GENOMIC DNA]</scope>
    <source>
        <strain evidence="2 3">S2599</strain>
    </source>
</reference>
<dbReference type="InterPro" id="IPR025743">
    <property type="entry name" value="TssM1_N"/>
</dbReference>
<dbReference type="PANTHER" id="PTHR36153:SF1">
    <property type="entry name" value="TYPE VI SECRETION SYSTEM COMPONENT TSSM1"/>
    <property type="match status" value="1"/>
</dbReference>
<feature type="non-terminal residue" evidence="2">
    <location>
        <position position="1"/>
    </location>
</feature>
<feature type="non-terminal residue" evidence="2">
    <location>
        <position position="72"/>
    </location>
</feature>
<name>A0A5S3WI81_9GAMM</name>
<evidence type="ECO:0000313" key="3">
    <source>
        <dbReference type="Proteomes" id="UP000306719"/>
    </source>
</evidence>
<comment type="caution">
    <text evidence="2">The sequence shown here is derived from an EMBL/GenBank/DDBJ whole genome shotgun (WGS) entry which is preliminary data.</text>
</comment>
<evidence type="ECO:0000313" key="2">
    <source>
        <dbReference type="EMBL" id="TMP26930.1"/>
    </source>
</evidence>
<dbReference type="RefSeq" id="WP_138547001.1">
    <property type="nucleotide sequence ID" value="NZ_PNCJ01000202.1"/>
</dbReference>
<dbReference type="PANTHER" id="PTHR36153">
    <property type="entry name" value="INNER MEMBRANE PROTEIN-RELATED"/>
    <property type="match status" value="1"/>
</dbReference>
<dbReference type="OrthoDB" id="9758229at2"/>
<organism evidence="2 3">
    <name type="scientific">Pseudoalteromonas rubra</name>
    <dbReference type="NCBI Taxonomy" id="43658"/>
    <lineage>
        <taxon>Bacteria</taxon>
        <taxon>Pseudomonadati</taxon>
        <taxon>Pseudomonadota</taxon>
        <taxon>Gammaproteobacteria</taxon>
        <taxon>Alteromonadales</taxon>
        <taxon>Pseudoalteromonadaceae</taxon>
        <taxon>Pseudoalteromonas</taxon>
    </lineage>
</organism>
<sequence>FHALISNLAAKLNQRLMHERDPKRRGIIFEFPRQLRVLQGIADTFLKEIFTPNAYEQLPILRGVYLTSATQE</sequence>
<reference evidence="3" key="2">
    <citation type="submission" date="2019-06" db="EMBL/GenBank/DDBJ databases">
        <title>Co-occurence of chitin degradation, pigmentation and bioactivity in marine Pseudoalteromonas.</title>
        <authorList>
            <person name="Sonnenschein E.C."/>
            <person name="Bech P.K."/>
        </authorList>
    </citation>
    <scope>NUCLEOTIDE SEQUENCE [LARGE SCALE GENOMIC DNA]</scope>
    <source>
        <strain evidence="3">S2599</strain>
    </source>
</reference>
<proteinExistence type="predicted"/>
<dbReference type="InterPro" id="IPR053156">
    <property type="entry name" value="T6SS_TssM-like"/>
</dbReference>
<dbReference type="Proteomes" id="UP000306719">
    <property type="component" value="Unassembled WGS sequence"/>
</dbReference>
<feature type="domain" description="Type VI secretion system component TssM1 N-terminal" evidence="1">
    <location>
        <begin position="1"/>
        <end position="72"/>
    </location>
</feature>
<dbReference type="EMBL" id="PNCJ01000202">
    <property type="protein sequence ID" value="TMP26930.1"/>
    <property type="molecule type" value="Genomic_DNA"/>
</dbReference>
<evidence type="ECO:0000259" key="1">
    <source>
        <dbReference type="Pfam" id="PF14331"/>
    </source>
</evidence>
<accession>A0A5S3WI81</accession>
<gene>
    <name evidence="2" type="ORF">CWB98_24045</name>
</gene>
<dbReference type="AlphaFoldDB" id="A0A5S3WI81"/>